<dbReference type="InterPro" id="IPR011330">
    <property type="entry name" value="Glyco_hydro/deAcase_b/a-brl"/>
</dbReference>
<name>A0ABN6XJ68_9MICO</name>
<evidence type="ECO:0000313" key="1">
    <source>
        <dbReference type="EMBL" id="BDZ44919.1"/>
    </source>
</evidence>
<sequence>MTDPAAAGERAVALALRGEVPALDGTPVRLAVDSVCVHGDTPGAADVAAAVRAALEAAGVRTGAFR</sequence>
<evidence type="ECO:0008006" key="3">
    <source>
        <dbReference type="Google" id="ProtNLM"/>
    </source>
</evidence>
<dbReference type="PANTHER" id="PTHR30292">
    <property type="entry name" value="UNCHARACTERIZED PROTEIN YBGL-RELATED"/>
    <property type="match status" value="1"/>
</dbReference>
<protein>
    <recommendedName>
        <fullName evidence="3">LamB/YcsF family protein</fullName>
    </recommendedName>
</protein>
<dbReference type="Proteomes" id="UP001321498">
    <property type="component" value="Chromosome"/>
</dbReference>
<organism evidence="1 2">
    <name type="scientific">Naasia aerilata</name>
    <dbReference type="NCBI Taxonomy" id="1162966"/>
    <lineage>
        <taxon>Bacteria</taxon>
        <taxon>Bacillati</taxon>
        <taxon>Actinomycetota</taxon>
        <taxon>Actinomycetes</taxon>
        <taxon>Micrococcales</taxon>
        <taxon>Microbacteriaceae</taxon>
        <taxon>Naasia</taxon>
    </lineage>
</organism>
<keyword evidence="2" id="KW-1185">Reference proteome</keyword>
<dbReference type="InterPro" id="IPR005501">
    <property type="entry name" value="LamB/YcsF/PxpA-like"/>
</dbReference>
<dbReference type="Gene3D" id="3.20.20.370">
    <property type="entry name" value="Glycoside hydrolase/deacetylase"/>
    <property type="match status" value="1"/>
</dbReference>
<dbReference type="Pfam" id="PF03746">
    <property type="entry name" value="LamB_YcsF"/>
    <property type="match status" value="1"/>
</dbReference>
<dbReference type="PANTHER" id="PTHR30292:SF0">
    <property type="entry name" value="5-OXOPROLINASE SUBUNIT A"/>
    <property type="match status" value="1"/>
</dbReference>
<accession>A0ABN6XJ68</accession>
<proteinExistence type="predicted"/>
<reference evidence="2" key="1">
    <citation type="journal article" date="2019" name="Int. J. Syst. Evol. Microbiol.">
        <title>The Global Catalogue of Microorganisms (GCM) 10K type strain sequencing project: providing services to taxonomists for standard genome sequencing and annotation.</title>
        <authorList>
            <consortium name="The Broad Institute Genomics Platform"/>
            <consortium name="The Broad Institute Genome Sequencing Center for Infectious Disease"/>
            <person name="Wu L."/>
            <person name="Ma J."/>
        </authorList>
    </citation>
    <scope>NUCLEOTIDE SEQUENCE [LARGE SCALE GENOMIC DNA]</scope>
    <source>
        <strain evidence="2">NBRC 108725</strain>
    </source>
</reference>
<dbReference type="SUPFAM" id="SSF88713">
    <property type="entry name" value="Glycoside hydrolase/deacetylase"/>
    <property type="match status" value="1"/>
</dbReference>
<evidence type="ECO:0000313" key="2">
    <source>
        <dbReference type="Proteomes" id="UP001321498"/>
    </source>
</evidence>
<dbReference type="EMBL" id="AP027731">
    <property type="protein sequence ID" value="BDZ44919.1"/>
    <property type="molecule type" value="Genomic_DNA"/>
</dbReference>
<gene>
    <name evidence="1" type="ORF">GCM10025866_08280</name>
</gene>